<sequence>MKTPKREWLVTMVANDEHNGERDLSKTVCVLKHLFLSNIAQNDDIRHTGTCRLVYQMTTTLLHPFFQFS</sequence>
<dbReference type="Proteomes" id="UP000076858">
    <property type="component" value="Unassembled WGS sequence"/>
</dbReference>
<dbReference type="EMBL" id="LRGB01003123">
    <property type="protein sequence ID" value="KZS04193.1"/>
    <property type="molecule type" value="Genomic_DNA"/>
</dbReference>
<accession>A0A164LKB7</accession>
<proteinExistence type="predicted"/>
<evidence type="ECO:0000313" key="2">
    <source>
        <dbReference type="Proteomes" id="UP000076858"/>
    </source>
</evidence>
<protein>
    <submittedName>
        <fullName evidence="1">Uncharacterized protein</fullName>
    </submittedName>
</protein>
<reference evidence="1 2" key="1">
    <citation type="submission" date="2016-03" db="EMBL/GenBank/DDBJ databases">
        <title>EvidentialGene: Evidence-directed Construction of Genes on Genomes.</title>
        <authorList>
            <person name="Gilbert D.G."/>
            <person name="Choi J.-H."/>
            <person name="Mockaitis K."/>
            <person name="Colbourne J."/>
            <person name="Pfrender M."/>
        </authorList>
    </citation>
    <scope>NUCLEOTIDE SEQUENCE [LARGE SCALE GENOMIC DNA]</scope>
    <source>
        <strain evidence="1 2">Xinb3</strain>
        <tissue evidence="1">Complete organism</tissue>
    </source>
</reference>
<organism evidence="1 2">
    <name type="scientific">Daphnia magna</name>
    <dbReference type="NCBI Taxonomy" id="35525"/>
    <lineage>
        <taxon>Eukaryota</taxon>
        <taxon>Metazoa</taxon>
        <taxon>Ecdysozoa</taxon>
        <taxon>Arthropoda</taxon>
        <taxon>Crustacea</taxon>
        <taxon>Branchiopoda</taxon>
        <taxon>Diplostraca</taxon>
        <taxon>Cladocera</taxon>
        <taxon>Anomopoda</taxon>
        <taxon>Daphniidae</taxon>
        <taxon>Daphnia</taxon>
    </lineage>
</organism>
<evidence type="ECO:0000313" key="1">
    <source>
        <dbReference type="EMBL" id="KZS04193.1"/>
    </source>
</evidence>
<gene>
    <name evidence="1" type="ORF">APZ42_032477</name>
</gene>
<dbReference type="AlphaFoldDB" id="A0A164LKB7"/>
<name>A0A164LKB7_9CRUS</name>
<comment type="caution">
    <text evidence="1">The sequence shown here is derived from an EMBL/GenBank/DDBJ whole genome shotgun (WGS) entry which is preliminary data.</text>
</comment>
<keyword evidence="2" id="KW-1185">Reference proteome</keyword>